<dbReference type="GO" id="GO:0045300">
    <property type="term" value="F:stearoyl-[ACP] desaturase activity"/>
    <property type="evidence" value="ECO:0007669"/>
    <property type="project" value="InterPro"/>
</dbReference>
<evidence type="ECO:0000256" key="6">
    <source>
        <dbReference type="ARBA" id="ARBA00023002"/>
    </source>
</evidence>
<keyword evidence="6" id="KW-0560">Oxidoreductase</keyword>
<dbReference type="InterPro" id="IPR012348">
    <property type="entry name" value="RNR-like"/>
</dbReference>
<feature type="compositionally biased region" description="Polar residues" evidence="10">
    <location>
        <begin position="1"/>
        <end position="14"/>
    </location>
</feature>
<evidence type="ECO:0000256" key="1">
    <source>
        <dbReference type="ARBA" id="ARBA00001954"/>
    </source>
</evidence>
<evidence type="ECO:0000256" key="5">
    <source>
        <dbReference type="ARBA" id="ARBA00022832"/>
    </source>
</evidence>
<evidence type="ECO:0000313" key="11">
    <source>
        <dbReference type="EMBL" id="SNQ47192.1"/>
    </source>
</evidence>
<dbReference type="InterPro" id="IPR009078">
    <property type="entry name" value="Ferritin-like_SF"/>
</dbReference>
<organism evidence="11 12">
    <name type="scientific">Frankia canadensis</name>
    <dbReference type="NCBI Taxonomy" id="1836972"/>
    <lineage>
        <taxon>Bacteria</taxon>
        <taxon>Bacillati</taxon>
        <taxon>Actinomycetota</taxon>
        <taxon>Actinomycetes</taxon>
        <taxon>Frankiales</taxon>
        <taxon>Frankiaceae</taxon>
        <taxon>Frankia</taxon>
    </lineage>
</organism>
<dbReference type="GO" id="GO:0046872">
    <property type="term" value="F:metal ion binding"/>
    <property type="evidence" value="ECO:0007669"/>
    <property type="project" value="UniProtKB-KW"/>
</dbReference>
<evidence type="ECO:0000256" key="9">
    <source>
        <dbReference type="ARBA" id="ARBA00023160"/>
    </source>
</evidence>
<evidence type="ECO:0000256" key="10">
    <source>
        <dbReference type="SAM" id="MobiDB-lite"/>
    </source>
</evidence>
<keyword evidence="12" id="KW-1185">Reference proteome</keyword>
<dbReference type="GO" id="GO:0006633">
    <property type="term" value="P:fatty acid biosynthetic process"/>
    <property type="evidence" value="ECO:0007669"/>
    <property type="project" value="UniProtKB-KW"/>
</dbReference>
<keyword evidence="8" id="KW-0443">Lipid metabolism</keyword>
<dbReference type="RefSeq" id="WP_101831089.1">
    <property type="nucleotide sequence ID" value="NZ_FZMO01000086.1"/>
</dbReference>
<keyword evidence="5" id="KW-0276">Fatty acid metabolism</keyword>
<keyword evidence="9" id="KW-0275">Fatty acid biosynthesis</keyword>
<dbReference type="OrthoDB" id="9810404at2"/>
<dbReference type="EMBL" id="FZMO01000086">
    <property type="protein sequence ID" value="SNQ47192.1"/>
    <property type="molecule type" value="Genomic_DNA"/>
</dbReference>
<accession>A0A2I2KNH3</accession>
<protein>
    <submittedName>
        <fullName evidence="11">Fatty acid desaturase</fullName>
    </submittedName>
</protein>
<keyword evidence="3" id="KW-0444">Lipid biosynthesis</keyword>
<evidence type="ECO:0000313" key="12">
    <source>
        <dbReference type="Proteomes" id="UP000234331"/>
    </source>
</evidence>
<dbReference type="AlphaFoldDB" id="A0A2I2KNH3"/>
<sequence length="306" mass="34516">MTTTAGPSSPSVRNSELDANAPTGSVPPRSVGLPADALDTAVTAFMTASPVTRRWDVERDFDWAAADADRLTDGQRSAVRFISFIEDHLPGYFAVYGSRFPLDADVDVETFLLNREIYHFTVRWAAEEDSHARALFRYQVESGIATAESLRRELAVEGRKEFSLPHDHPAALFAYTLVQEKATQIYYQNLRAVVGDPVLADVLNRLSRDEARHFTFMADMVELYLRTYGDAVVEPMRDAIAQFRMPLADTLGGYWRWALRIADTARYDHTEAYEHLVRVARRAVDAPSERVDELERFVRAARAIPA</sequence>
<dbReference type="Pfam" id="PF03405">
    <property type="entry name" value="FA_desaturase_2"/>
    <property type="match status" value="1"/>
</dbReference>
<dbReference type="Gene3D" id="1.10.620.20">
    <property type="entry name" value="Ribonucleotide Reductase, subunit A"/>
    <property type="match status" value="1"/>
</dbReference>
<comment type="similarity">
    <text evidence="2">Belongs to the fatty acid desaturase type 2 family.</text>
</comment>
<keyword evidence="7" id="KW-0408">Iron</keyword>
<dbReference type="Proteomes" id="UP000234331">
    <property type="component" value="Unassembled WGS sequence"/>
</dbReference>
<proteinExistence type="inferred from homology"/>
<evidence type="ECO:0000256" key="7">
    <source>
        <dbReference type="ARBA" id="ARBA00023004"/>
    </source>
</evidence>
<evidence type="ECO:0000256" key="8">
    <source>
        <dbReference type="ARBA" id="ARBA00023098"/>
    </source>
</evidence>
<evidence type="ECO:0000256" key="3">
    <source>
        <dbReference type="ARBA" id="ARBA00022516"/>
    </source>
</evidence>
<evidence type="ECO:0000256" key="2">
    <source>
        <dbReference type="ARBA" id="ARBA00008749"/>
    </source>
</evidence>
<feature type="region of interest" description="Disordered" evidence="10">
    <location>
        <begin position="1"/>
        <end position="32"/>
    </location>
</feature>
<reference evidence="11 12" key="1">
    <citation type="submission" date="2017-06" db="EMBL/GenBank/DDBJ databases">
        <authorList>
            <person name="Kim H.J."/>
            <person name="Triplett B.A."/>
        </authorList>
    </citation>
    <scope>NUCLEOTIDE SEQUENCE [LARGE SCALE GENOMIC DNA]</scope>
    <source>
        <strain evidence="11">FRACA_ARgP5</strain>
    </source>
</reference>
<comment type="cofactor">
    <cofactor evidence="1">
        <name>Fe(2+)</name>
        <dbReference type="ChEBI" id="CHEBI:29033"/>
    </cofactor>
</comment>
<gene>
    <name evidence="11" type="ORF">FRACA_1760007</name>
</gene>
<name>A0A2I2KNH3_9ACTN</name>
<dbReference type="InterPro" id="IPR005067">
    <property type="entry name" value="Fatty_acid_desaturase-2"/>
</dbReference>
<evidence type="ECO:0000256" key="4">
    <source>
        <dbReference type="ARBA" id="ARBA00022723"/>
    </source>
</evidence>
<dbReference type="SUPFAM" id="SSF47240">
    <property type="entry name" value="Ferritin-like"/>
    <property type="match status" value="1"/>
</dbReference>
<keyword evidence="4" id="KW-0479">Metal-binding</keyword>